<evidence type="ECO:0000313" key="1">
    <source>
        <dbReference type="EMBL" id="VDM58674.1"/>
    </source>
</evidence>
<evidence type="ECO:0000313" key="3">
    <source>
        <dbReference type="WBParaSite" id="ACOC_0000708801-mRNA-1"/>
    </source>
</evidence>
<dbReference type="EMBL" id="UYYA01004004">
    <property type="protein sequence ID" value="VDM58674.1"/>
    <property type="molecule type" value="Genomic_DNA"/>
</dbReference>
<reference evidence="1 2" key="2">
    <citation type="submission" date="2018-11" db="EMBL/GenBank/DDBJ databases">
        <authorList>
            <consortium name="Pathogen Informatics"/>
        </authorList>
    </citation>
    <scope>NUCLEOTIDE SEQUENCE [LARGE SCALE GENOMIC DNA]</scope>
    <source>
        <strain evidence="1 2">Costa Rica</strain>
    </source>
</reference>
<name>A0A0R3PPG5_ANGCS</name>
<organism evidence="3">
    <name type="scientific">Angiostrongylus costaricensis</name>
    <name type="common">Nematode worm</name>
    <dbReference type="NCBI Taxonomy" id="334426"/>
    <lineage>
        <taxon>Eukaryota</taxon>
        <taxon>Metazoa</taxon>
        <taxon>Ecdysozoa</taxon>
        <taxon>Nematoda</taxon>
        <taxon>Chromadorea</taxon>
        <taxon>Rhabditida</taxon>
        <taxon>Rhabditina</taxon>
        <taxon>Rhabditomorpha</taxon>
        <taxon>Strongyloidea</taxon>
        <taxon>Metastrongylidae</taxon>
        <taxon>Angiostrongylus</taxon>
    </lineage>
</organism>
<proteinExistence type="predicted"/>
<keyword evidence="2" id="KW-1185">Reference proteome</keyword>
<gene>
    <name evidence="1" type="ORF">ACOC_LOCUS7089</name>
</gene>
<dbReference type="AlphaFoldDB" id="A0A0R3PPG5"/>
<reference evidence="3" key="1">
    <citation type="submission" date="2017-02" db="UniProtKB">
        <authorList>
            <consortium name="WormBaseParasite"/>
        </authorList>
    </citation>
    <scope>IDENTIFICATION</scope>
</reference>
<dbReference type="Proteomes" id="UP000267027">
    <property type="component" value="Unassembled WGS sequence"/>
</dbReference>
<dbReference type="WBParaSite" id="ACOC_0000708801-mRNA-1">
    <property type="protein sequence ID" value="ACOC_0000708801-mRNA-1"/>
    <property type="gene ID" value="ACOC_0000708801"/>
</dbReference>
<protein>
    <submittedName>
        <fullName evidence="3">GATOR complex protein NPRL3</fullName>
    </submittedName>
</protein>
<sequence length="131" mass="14949">MGSSRIVLGHRFTISEGENVSRSRLLKLLYGRIPIVHQNSRLKREEDSELNSQFSHRMILGFLPNRHAEDNFCIDIDTGQLAAVLQLLYALSTFKQFLKQKRKEEQAEKTQVPVITMAPSTASKYVLPHLA</sequence>
<evidence type="ECO:0000313" key="2">
    <source>
        <dbReference type="Proteomes" id="UP000267027"/>
    </source>
</evidence>
<accession>A0A0R3PPG5</accession>